<proteinExistence type="predicted"/>
<protein>
    <submittedName>
        <fullName evidence="1">Uncharacterized protein</fullName>
    </submittedName>
</protein>
<dbReference type="Proteomes" id="UP000009022">
    <property type="component" value="Unassembled WGS sequence"/>
</dbReference>
<gene>
    <name evidence="1" type="ORF">TRIADDRAFT_60088</name>
</gene>
<dbReference type="GeneID" id="6757261"/>
<evidence type="ECO:0000313" key="2">
    <source>
        <dbReference type="Proteomes" id="UP000009022"/>
    </source>
</evidence>
<reference evidence="1 2" key="1">
    <citation type="journal article" date="2008" name="Nature">
        <title>The Trichoplax genome and the nature of placozoans.</title>
        <authorList>
            <person name="Srivastava M."/>
            <person name="Begovic E."/>
            <person name="Chapman J."/>
            <person name="Putnam N.H."/>
            <person name="Hellsten U."/>
            <person name="Kawashima T."/>
            <person name="Kuo A."/>
            <person name="Mitros T."/>
            <person name="Salamov A."/>
            <person name="Carpenter M.L."/>
            <person name="Signorovitch A.Y."/>
            <person name="Moreno M.A."/>
            <person name="Kamm K."/>
            <person name="Grimwood J."/>
            <person name="Schmutz J."/>
            <person name="Shapiro H."/>
            <person name="Grigoriev I.V."/>
            <person name="Buss L.W."/>
            <person name="Schierwater B."/>
            <person name="Dellaporta S.L."/>
            <person name="Rokhsar D.S."/>
        </authorList>
    </citation>
    <scope>NUCLEOTIDE SEQUENCE [LARGE SCALE GENOMIC DNA]</scope>
    <source>
        <strain evidence="1 2">Grell-BS-1999</strain>
    </source>
</reference>
<evidence type="ECO:0000313" key="1">
    <source>
        <dbReference type="EMBL" id="EDV21530.1"/>
    </source>
</evidence>
<sequence>MSKKNRDTTGMDKFCGYNVGRVDAASKTKTREQFIPTDFIYPNLFSQQFKEQSLVDDLGLNLNTTSSLCRIHQNFQLVSIIRAEAQRLLEESSEGEKVMKVKEDIDKAWINLVHRNEWRSSYLQQTQEVFKATVALQDGILTCIDHRNLFSQSKIMFIAGFLLAFPFNGNDNFTFYKRA</sequence>
<dbReference type="AlphaFoldDB" id="B3S797"/>
<dbReference type="KEGG" id="tad:TRIADDRAFT_60088"/>
<dbReference type="HOGENOM" id="CLU_1505378_0_0_1"/>
<dbReference type="CTD" id="6757261"/>
<name>B3S797_TRIAD</name>
<accession>B3S797</accession>
<keyword evidence="2" id="KW-1185">Reference proteome</keyword>
<dbReference type="RefSeq" id="XP_002116130.1">
    <property type="nucleotide sequence ID" value="XM_002116094.1"/>
</dbReference>
<dbReference type="EMBL" id="DS985253">
    <property type="protein sequence ID" value="EDV21530.1"/>
    <property type="molecule type" value="Genomic_DNA"/>
</dbReference>
<dbReference type="InParanoid" id="B3S797"/>
<organism evidence="1 2">
    <name type="scientific">Trichoplax adhaerens</name>
    <name type="common">Trichoplax reptans</name>
    <dbReference type="NCBI Taxonomy" id="10228"/>
    <lineage>
        <taxon>Eukaryota</taxon>
        <taxon>Metazoa</taxon>
        <taxon>Placozoa</taxon>
        <taxon>Uniplacotomia</taxon>
        <taxon>Trichoplacea</taxon>
        <taxon>Trichoplacidae</taxon>
        <taxon>Trichoplax</taxon>
    </lineage>
</organism>